<organism evidence="1 2">
    <name type="scientific">Acaulospora colombiana</name>
    <dbReference type="NCBI Taxonomy" id="27376"/>
    <lineage>
        <taxon>Eukaryota</taxon>
        <taxon>Fungi</taxon>
        <taxon>Fungi incertae sedis</taxon>
        <taxon>Mucoromycota</taxon>
        <taxon>Glomeromycotina</taxon>
        <taxon>Glomeromycetes</taxon>
        <taxon>Diversisporales</taxon>
        <taxon>Acaulosporaceae</taxon>
        <taxon>Acaulospora</taxon>
    </lineage>
</organism>
<keyword evidence="2" id="KW-1185">Reference proteome</keyword>
<protein>
    <submittedName>
        <fullName evidence="1">1601_t:CDS:1</fullName>
    </submittedName>
</protein>
<sequence>ADDVEPETRFWNDSTMLDWWDLDQLVDLKPYYFKPLPENTHTIVLALSCTDDDGE</sequence>
<dbReference type="EMBL" id="CAJVPT010073007">
    <property type="protein sequence ID" value="CAG8782469.1"/>
    <property type="molecule type" value="Genomic_DNA"/>
</dbReference>
<evidence type="ECO:0000313" key="1">
    <source>
        <dbReference type="EMBL" id="CAG8782469.1"/>
    </source>
</evidence>
<feature type="non-terminal residue" evidence="1">
    <location>
        <position position="55"/>
    </location>
</feature>
<evidence type="ECO:0000313" key="2">
    <source>
        <dbReference type="Proteomes" id="UP000789525"/>
    </source>
</evidence>
<feature type="non-terminal residue" evidence="1">
    <location>
        <position position="1"/>
    </location>
</feature>
<gene>
    <name evidence="1" type="ORF">ACOLOM_LOCUS14383</name>
</gene>
<proteinExistence type="predicted"/>
<dbReference type="Proteomes" id="UP000789525">
    <property type="component" value="Unassembled WGS sequence"/>
</dbReference>
<comment type="caution">
    <text evidence="1">The sequence shown here is derived from an EMBL/GenBank/DDBJ whole genome shotgun (WGS) entry which is preliminary data.</text>
</comment>
<name>A0ACA9R8U6_9GLOM</name>
<reference evidence="1" key="1">
    <citation type="submission" date="2021-06" db="EMBL/GenBank/DDBJ databases">
        <authorList>
            <person name="Kallberg Y."/>
            <person name="Tangrot J."/>
            <person name="Rosling A."/>
        </authorList>
    </citation>
    <scope>NUCLEOTIDE SEQUENCE</scope>
    <source>
        <strain evidence="1">CL356</strain>
    </source>
</reference>
<accession>A0ACA9R8U6</accession>